<evidence type="ECO:0000313" key="2">
    <source>
        <dbReference type="EMBL" id="MBW4670630.1"/>
    </source>
</evidence>
<reference evidence="2" key="1">
    <citation type="submission" date="2021-05" db="EMBL/GenBank/DDBJ databases">
        <authorList>
            <person name="Pietrasiak N."/>
            <person name="Ward R."/>
            <person name="Stajich J.E."/>
            <person name="Kurbessoian T."/>
        </authorList>
    </citation>
    <scope>NUCLEOTIDE SEQUENCE</scope>
    <source>
        <strain evidence="2">GSE-NOS-MK-12-04C</strain>
    </source>
</reference>
<evidence type="ECO:0000256" key="1">
    <source>
        <dbReference type="SAM" id="Phobius"/>
    </source>
</evidence>
<feature type="transmembrane region" description="Helical" evidence="1">
    <location>
        <begin position="29"/>
        <end position="46"/>
    </location>
</feature>
<dbReference type="EMBL" id="JAHHGZ010000033">
    <property type="protein sequence ID" value="MBW4670630.1"/>
    <property type="molecule type" value="Genomic_DNA"/>
</dbReference>
<keyword evidence="1" id="KW-0812">Transmembrane</keyword>
<gene>
    <name evidence="2" type="ORF">KME60_25225</name>
</gene>
<name>A0A951QTQ8_9CYAN</name>
<evidence type="ECO:0000313" key="3">
    <source>
        <dbReference type="Proteomes" id="UP000729701"/>
    </source>
</evidence>
<organism evidence="2 3">
    <name type="scientific">Cyanomargarita calcarea GSE-NOS-MK-12-04C</name>
    <dbReference type="NCBI Taxonomy" id="2839659"/>
    <lineage>
        <taxon>Bacteria</taxon>
        <taxon>Bacillati</taxon>
        <taxon>Cyanobacteriota</taxon>
        <taxon>Cyanophyceae</taxon>
        <taxon>Nostocales</taxon>
        <taxon>Cyanomargaritaceae</taxon>
        <taxon>Cyanomargarita</taxon>
    </lineage>
</organism>
<feature type="transmembrane region" description="Helical" evidence="1">
    <location>
        <begin position="7"/>
        <end position="23"/>
    </location>
</feature>
<keyword evidence="1" id="KW-0472">Membrane</keyword>
<accession>A0A951QTQ8</accession>
<reference evidence="2" key="2">
    <citation type="journal article" date="2022" name="Microbiol. Resour. Announc.">
        <title>Metagenome Sequencing to Explore Phylogenomics of Terrestrial Cyanobacteria.</title>
        <authorList>
            <person name="Ward R.D."/>
            <person name="Stajich J.E."/>
            <person name="Johansen J.R."/>
            <person name="Huntemann M."/>
            <person name="Clum A."/>
            <person name="Foster B."/>
            <person name="Foster B."/>
            <person name="Roux S."/>
            <person name="Palaniappan K."/>
            <person name="Varghese N."/>
            <person name="Mukherjee S."/>
            <person name="Reddy T.B.K."/>
            <person name="Daum C."/>
            <person name="Copeland A."/>
            <person name="Chen I.A."/>
            <person name="Ivanova N.N."/>
            <person name="Kyrpides N.C."/>
            <person name="Shapiro N."/>
            <person name="Eloe-Fadrosh E.A."/>
            <person name="Pietrasiak N."/>
        </authorList>
    </citation>
    <scope>NUCLEOTIDE SEQUENCE</scope>
    <source>
        <strain evidence="2">GSE-NOS-MK-12-04C</strain>
    </source>
</reference>
<dbReference type="AlphaFoldDB" id="A0A951QTQ8"/>
<sequence>MKDIQILAYIGIFSFVVAVFGHQELGSGWVTILMFIALIALIINIVEQPKIQRKNRE</sequence>
<protein>
    <submittedName>
        <fullName evidence="2">Uncharacterized protein</fullName>
    </submittedName>
</protein>
<proteinExistence type="predicted"/>
<keyword evidence="1" id="KW-1133">Transmembrane helix</keyword>
<dbReference type="Proteomes" id="UP000729701">
    <property type="component" value="Unassembled WGS sequence"/>
</dbReference>
<comment type="caution">
    <text evidence="2">The sequence shown here is derived from an EMBL/GenBank/DDBJ whole genome shotgun (WGS) entry which is preliminary data.</text>
</comment>